<feature type="DNA-binding region" description="H-T-H motif" evidence="4">
    <location>
        <begin position="28"/>
        <end position="47"/>
    </location>
</feature>
<dbReference type="Proteomes" id="UP001501074">
    <property type="component" value="Unassembled WGS sequence"/>
</dbReference>
<dbReference type="SUPFAM" id="SSF46689">
    <property type="entry name" value="Homeodomain-like"/>
    <property type="match status" value="1"/>
</dbReference>
<keyword evidence="3" id="KW-0804">Transcription</keyword>
<dbReference type="PANTHER" id="PTHR30055">
    <property type="entry name" value="HTH-TYPE TRANSCRIPTIONAL REGULATOR RUTR"/>
    <property type="match status" value="1"/>
</dbReference>
<dbReference type="InterPro" id="IPR036271">
    <property type="entry name" value="Tet_transcr_reg_TetR-rel_C_sf"/>
</dbReference>
<dbReference type="InterPro" id="IPR001647">
    <property type="entry name" value="HTH_TetR"/>
</dbReference>
<dbReference type="EMBL" id="BAAAZO010000012">
    <property type="protein sequence ID" value="GAA3633565.1"/>
    <property type="molecule type" value="Genomic_DNA"/>
</dbReference>
<dbReference type="InterPro" id="IPR009057">
    <property type="entry name" value="Homeodomain-like_sf"/>
</dbReference>
<accession>A0ABP7AK07</accession>
<dbReference type="RefSeq" id="WP_231485667.1">
    <property type="nucleotide sequence ID" value="NZ_BAAAZO010000012.1"/>
</dbReference>
<evidence type="ECO:0000256" key="3">
    <source>
        <dbReference type="ARBA" id="ARBA00023163"/>
    </source>
</evidence>
<evidence type="ECO:0000256" key="1">
    <source>
        <dbReference type="ARBA" id="ARBA00023015"/>
    </source>
</evidence>
<keyword evidence="2 4" id="KW-0238">DNA-binding</keyword>
<feature type="domain" description="HTH tetR-type" evidence="5">
    <location>
        <begin position="5"/>
        <end position="65"/>
    </location>
</feature>
<dbReference type="PANTHER" id="PTHR30055:SF151">
    <property type="entry name" value="TRANSCRIPTIONAL REGULATORY PROTEIN"/>
    <property type="match status" value="1"/>
</dbReference>
<dbReference type="Pfam" id="PF00440">
    <property type="entry name" value="TetR_N"/>
    <property type="match status" value="1"/>
</dbReference>
<dbReference type="InterPro" id="IPR050109">
    <property type="entry name" value="HTH-type_TetR-like_transc_reg"/>
</dbReference>
<organism evidence="6 7">
    <name type="scientific">Kineosporia mesophila</name>
    <dbReference type="NCBI Taxonomy" id="566012"/>
    <lineage>
        <taxon>Bacteria</taxon>
        <taxon>Bacillati</taxon>
        <taxon>Actinomycetota</taxon>
        <taxon>Actinomycetes</taxon>
        <taxon>Kineosporiales</taxon>
        <taxon>Kineosporiaceae</taxon>
        <taxon>Kineosporia</taxon>
    </lineage>
</organism>
<protein>
    <submittedName>
        <fullName evidence="6">TetR family transcriptional regulator</fullName>
    </submittedName>
</protein>
<dbReference type="SUPFAM" id="SSF48498">
    <property type="entry name" value="Tetracyclin repressor-like, C-terminal domain"/>
    <property type="match status" value="1"/>
</dbReference>
<reference evidence="7" key="1">
    <citation type="journal article" date="2019" name="Int. J. Syst. Evol. Microbiol.">
        <title>The Global Catalogue of Microorganisms (GCM) 10K type strain sequencing project: providing services to taxonomists for standard genome sequencing and annotation.</title>
        <authorList>
            <consortium name="The Broad Institute Genomics Platform"/>
            <consortium name="The Broad Institute Genome Sequencing Center for Infectious Disease"/>
            <person name="Wu L."/>
            <person name="Ma J."/>
        </authorList>
    </citation>
    <scope>NUCLEOTIDE SEQUENCE [LARGE SCALE GENOMIC DNA]</scope>
    <source>
        <strain evidence="7">JCM 16902</strain>
    </source>
</reference>
<dbReference type="PROSITE" id="PS50977">
    <property type="entry name" value="HTH_TETR_2"/>
    <property type="match status" value="1"/>
</dbReference>
<evidence type="ECO:0000313" key="6">
    <source>
        <dbReference type="EMBL" id="GAA3633565.1"/>
    </source>
</evidence>
<evidence type="ECO:0000256" key="2">
    <source>
        <dbReference type="ARBA" id="ARBA00023125"/>
    </source>
</evidence>
<proteinExistence type="predicted"/>
<name>A0ABP7AK07_9ACTN</name>
<dbReference type="InterPro" id="IPR023772">
    <property type="entry name" value="DNA-bd_HTH_TetR-type_CS"/>
</dbReference>
<evidence type="ECO:0000259" key="5">
    <source>
        <dbReference type="PROSITE" id="PS50977"/>
    </source>
</evidence>
<dbReference type="InterPro" id="IPR041478">
    <property type="entry name" value="TetR_C_27"/>
</dbReference>
<comment type="caution">
    <text evidence="6">The sequence shown here is derived from an EMBL/GenBank/DDBJ whole genome shotgun (WGS) entry which is preliminary data.</text>
</comment>
<dbReference type="Gene3D" id="1.10.357.10">
    <property type="entry name" value="Tetracycline Repressor, domain 2"/>
    <property type="match status" value="1"/>
</dbReference>
<keyword evidence="7" id="KW-1185">Reference proteome</keyword>
<dbReference type="PROSITE" id="PS01081">
    <property type="entry name" value="HTH_TETR_1"/>
    <property type="match status" value="1"/>
</dbReference>
<sequence>MPSEVLDPQAILDATEDVLRRHGPDKATVLDVARVLGVSHGSIYRHFRSKTALREAVIRRWLQASQPEVEAVLHGHSVNGSERLRSWLTTLFRAKWRQVSEDPELFATLQVLSASDSRIGLEFVGQMLHQIEELVAAGVADGSLRPVEPGPTAQAILDASTRFVHPALAAGWSAPGIDEDLQRLLDLLLTALAPVKTSKENDD</sequence>
<evidence type="ECO:0000256" key="4">
    <source>
        <dbReference type="PROSITE-ProRule" id="PRU00335"/>
    </source>
</evidence>
<keyword evidence="1" id="KW-0805">Transcription regulation</keyword>
<gene>
    <name evidence="6" type="ORF">GCM10022223_59880</name>
</gene>
<dbReference type="Pfam" id="PF17935">
    <property type="entry name" value="TetR_C_27"/>
    <property type="match status" value="1"/>
</dbReference>
<evidence type="ECO:0000313" key="7">
    <source>
        <dbReference type="Proteomes" id="UP001501074"/>
    </source>
</evidence>
<dbReference type="PRINTS" id="PR00455">
    <property type="entry name" value="HTHTETR"/>
</dbReference>